<protein>
    <submittedName>
        <fullName evidence="1">Uncharacterized protein</fullName>
    </submittedName>
</protein>
<sequence>MINRPPGYLNKNKKDESRPSVILIMDVGLRIGEVIKGDTDPISLIFADKVSTDAVYRDDIETGPYNKQYRYIWDIIDDFI</sequence>
<reference evidence="1 2" key="1">
    <citation type="submission" date="2019-03" db="EMBL/GenBank/DDBJ databases">
        <title>Single cell metagenomics reveals metabolic interactions within the superorganism composed of flagellate Streblomastix strix and complex community of Bacteroidetes bacteria on its surface.</title>
        <authorList>
            <person name="Treitli S.C."/>
            <person name="Kolisko M."/>
            <person name="Husnik F."/>
            <person name="Keeling P."/>
            <person name="Hampl V."/>
        </authorList>
    </citation>
    <scope>NUCLEOTIDE SEQUENCE [LARGE SCALE GENOMIC DNA]</scope>
    <source>
        <strain evidence="1">ST1C</strain>
    </source>
</reference>
<dbReference type="EMBL" id="SNRW01000711">
    <property type="protein sequence ID" value="KAA6399630.1"/>
    <property type="molecule type" value="Genomic_DNA"/>
</dbReference>
<dbReference type="AlphaFoldDB" id="A0A5J4WXU5"/>
<gene>
    <name evidence="1" type="ORF">EZS28_004839</name>
</gene>
<proteinExistence type="predicted"/>
<comment type="caution">
    <text evidence="1">The sequence shown here is derived from an EMBL/GenBank/DDBJ whole genome shotgun (WGS) entry which is preliminary data.</text>
</comment>
<name>A0A5J4WXU5_9EUKA</name>
<accession>A0A5J4WXU5</accession>
<dbReference type="OrthoDB" id="329835at2759"/>
<organism evidence="1 2">
    <name type="scientific">Streblomastix strix</name>
    <dbReference type="NCBI Taxonomy" id="222440"/>
    <lineage>
        <taxon>Eukaryota</taxon>
        <taxon>Metamonada</taxon>
        <taxon>Preaxostyla</taxon>
        <taxon>Oxymonadida</taxon>
        <taxon>Streblomastigidae</taxon>
        <taxon>Streblomastix</taxon>
    </lineage>
</organism>
<evidence type="ECO:0000313" key="2">
    <source>
        <dbReference type="Proteomes" id="UP000324800"/>
    </source>
</evidence>
<evidence type="ECO:0000313" key="1">
    <source>
        <dbReference type="EMBL" id="KAA6399630.1"/>
    </source>
</evidence>
<dbReference type="Proteomes" id="UP000324800">
    <property type="component" value="Unassembled WGS sequence"/>
</dbReference>